<evidence type="ECO:0000313" key="2">
    <source>
        <dbReference type="Proteomes" id="UP000658382"/>
    </source>
</evidence>
<dbReference type="RefSeq" id="WP_188633030.1">
    <property type="nucleotide sequence ID" value="NZ_BMNQ01000028.1"/>
</dbReference>
<gene>
    <name evidence="1" type="primary">calY</name>
    <name evidence="1" type="ORF">GCM10007063_20710</name>
</gene>
<organism evidence="1 2">
    <name type="scientific">Lentibacillus kapialis</name>
    <dbReference type="NCBI Taxonomy" id="340214"/>
    <lineage>
        <taxon>Bacteria</taxon>
        <taxon>Bacillati</taxon>
        <taxon>Bacillota</taxon>
        <taxon>Bacilli</taxon>
        <taxon>Bacillales</taxon>
        <taxon>Bacillaceae</taxon>
        <taxon>Lentibacillus</taxon>
    </lineage>
</organism>
<dbReference type="EMBL" id="BMNQ01000028">
    <property type="protein sequence ID" value="GGJ98258.1"/>
    <property type="molecule type" value="Genomic_DNA"/>
</dbReference>
<dbReference type="InterPro" id="IPR022121">
    <property type="entry name" value="Peptidase_M73_camelysin"/>
</dbReference>
<keyword evidence="1" id="KW-0132">Cell division</keyword>
<comment type="caution">
    <text evidence="1">The sequence shown here is derived from an EMBL/GenBank/DDBJ whole genome shotgun (WGS) entry which is preliminary data.</text>
</comment>
<keyword evidence="2" id="KW-1185">Reference proteome</keyword>
<accession>A0A917UYX4</accession>
<protein>
    <submittedName>
        <fullName evidence="1">Cell division protein FtsN</fullName>
    </submittedName>
</protein>
<dbReference type="Proteomes" id="UP000658382">
    <property type="component" value="Unassembled WGS sequence"/>
</dbReference>
<dbReference type="GO" id="GO:0051301">
    <property type="term" value="P:cell division"/>
    <property type="evidence" value="ECO:0007669"/>
    <property type="project" value="UniProtKB-KW"/>
</dbReference>
<sequence length="200" mass="22266">MGIKGKLMLGAATAVLGLSLVGAPTYAYIWGWGDAESGMASPSGKIDLSTSTSTIIDVANLKPGDTVKRSFSLHNDGAADIREIALRTNYTVHDVKGDNAEDFGRYIRVNFMWNQDKSMLKKWSSDQIIYKTTLHDLENMTPDTVSNKVFIPYFEEHGGLNAGDTDKLDVQFEFIDNRQEQNEFQGDKLELTWTFEGIAE</sequence>
<reference evidence="1" key="2">
    <citation type="submission" date="2020-09" db="EMBL/GenBank/DDBJ databases">
        <authorList>
            <person name="Sun Q."/>
            <person name="Ohkuma M."/>
        </authorList>
    </citation>
    <scope>NUCLEOTIDE SEQUENCE</scope>
    <source>
        <strain evidence="1">JCM 12580</strain>
    </source>
</reference>
<name>A0A917UYX4_9BACI</name>
<reference evidence="1" key="1">
    <citation type="journal article" date="2014" name="Int. J. Syst. Evol. Microbiol.">
        <title>Complete genome sequence of Corynebacterium casei LMG S-19264T (=DSM 44701T), isolated from a smear-ripened cheese.</title>
        <authorList>
            <consortium name="US DOE Joint Genome Institute (JGI-PGF)"/>
            <person name="Walter F."/>
            <person name="Albersmeier A."/>
            <person name="Kalinowski J."/>
            <person name="Ruckert C."/>
        </authorList>
    </citation>
    <scope>NUCLEOTIDE SEQUENCE</scope>
    <source>
        <strain evidence="1">JCM 12580</strain>
    </source>
</reference>
<dbReference type="Pfam" id="PF12389">
    <property type="entry name" value="Peptidase_M73"/>
    <property type="match status" value="1"/>
</dbReference>
<keyword evidence="1" id="KW-0131">Cell cycle</keyword>
<evidence type="ECO:0000313" key="1">
    <source>
        <dbReference type="EMBL" id="GGJ98258.1"/>
    </source>
</evidence>
<dbReference type="AlphaFoldDB" id="A0A917UYX4"/>
<proteinExistence type="predicted"/>